<dbReference type="Gene3D" id="2.60.120.650">
    <property type="entry name" value="Cupin"/>
    <property type="match status" value="1"/>
</dbReference>
<feature type="domain" description="JmjC" evidence="4">
    <location>
        <begin position="101"/>
        <end position="245"/>
    </location>
</feature>
<dbReference type="Proteomes" id="UP000262882">
    <property type="component" value="Unassembled WGS sequence"/>
</dbReference>
<evidence type="ECO:0000259" key="4">
    <source>
        <dbReference type="PROSITE" id="PS51184"/>
    </source>
</evidence>
<comment type="cofactor">
    <cofactor evidence="1">
        <name>Fe(2+)</name>
        <dbReference type="ChEBI" id="CHEBI:29033"/>
    </cofactor>
</comment>
<keyword evidence="3" id="KW-0408">Iron</keyword>
<evidence type="ECO:0000256" key="1">
    <source>
        <dbReference type="ARBA" id="ARBA00001954"/>
    </source>
</evidence>
<dbReference type="PROSITE" id="PS51184">
    <property type="entry name" value="JMJC"/>
    <property type="match status" value="1"/>
</dbReference>
<evidence type="ECO:0000256" key="3">
    <source>
        <dbReference type="ARBA" id="ARBA00023004"/>
    </source>
</evidence>
<evidence type="ECO:0000256" key="2">
    <source>
        <dbReference type="ARBA" id="ARBA00022723"/>
    </source>
</evidence>
<organism evidence="5 6">
    <name type="scientific">Actinomadura spongiicola</name>
    <dbReference type="NCBI Taxonomy" id="2303421"/>
    <lineage>
        <taxon>Bacteria</taxon>
        <taxon>Bacillati</taxon>
        <taxon>Actinomycetota</taxon>
        <taxon>Actinomycetes</taxon>
        <taxon>Streptosporangiales</taxon>
        <taxon>Thermomonosporaceae</taxon>
        <taxon>Actinomadura</taxon>
    </lineage>
</organism>
<dbReference type="InterPro" id="IPR003347">
    <property type="entry name" value="JmjC_dom"/>
</dbReference>
<dbReference type="EMBL" id="QVNQ01000013">
    <property type="protein sequence ID" value="RFS81465.1"/>
    <property type="molecule type" value="Genomic_DNA"/>
</dbReference>
<name>A0A372G7W7_9ACTN</name>
<proteinExistence type="predicted"/>
<dbReference type="Pfam" id="PF08007">
    <property type="entry name" value="JmjC_2"/>
    <property type="match status" value="1"/>
</dbReference>
<evidence type="ECO:0000313" key="5">
    <source>
        <dbReference type="EMBL" id="RFS81465.1"/>
    </source>
</evidence>
<dbReference type="SUPFAM" id="SSF51197">
    <property type="entry name" value="Clavaminate synthase-like"/>
    <property type="match status" value="1"/>
</dbReference>
<keyword evidence="6" id="KW-1185">Reference proteome</keyword>
<reference evidence="5 6" key="1">
    <citation type="submission" date="2018-08" db="EMBL/GenBank/DDBJ databases">
        <title>Actinomadura spongicola sp. nov., isolated from marine sponge Leucetta chagosensis.</title>
        <authorList>
            <person name="Li L."/>
            <person name="Lin H.W."/>
        </authorList>
    </citation>
    <scope>NUCLEOTIDE SEQUENCE [LARGE SCALE GENOMIC DNA]</scope>
    <source>
        <strain evidence="5 6">LHW52907</strain>
    </source>
</reference>
<accession>A0A372G7W7</accession>
<dbReference type="OrthoDB" id="9764016at2"/>
<dbReference type="InterPro" id="IPR039994">
    <property type="entry name" value="NO66-like"/>
</dbReference>
<dbReference type="GO" id="GO:0046872">
    <property type="term" value="F:metal ion binding"/>
    <property type="evidence" value="ECO:0007669"/>
    <property type="project" value="UniProtKB-KW"/>
</dbReference>
<dbReference type="PANTHER" id="PTHR13096:SF8">
    <property type="entry name" value="RIBOSOMAL OXYGENASE 1"/>
    <property type="match status" value="1"/>
</dbReference>
<sequence length="395" mass="43565">MEHLIVSAMEQALGWSGPGRVGTDFVRGQLPGTGVAARLLTPTKLLDLATRRSLTTPQLRCFQSGRELHPFLYCTDEIGRRGQSIRMVDTIKLDAILREGCTLVLDEIDVFDPVLEVFCRAMQWWSHEIVQINAYLTTQEAAGFDMHWDDHDVIIFQVAGEKSWEVRAPSRNAPMYRDAVTATEPSRDVVWSGVLKAGEVMHIPRGHWHRATREGMGEGFSLHATVGFVKRTGVTWMNWLADQSRAEDLFRTDLDRWAEPEAWAAQQAELLAAVAKLAAEHTPAESLHARETQRPPARQIPAFDLFGEPHGAVCVTQFEPSIEQHGDTIAVLAAGKKLTFKARAANALESLLSGAPVQFTDADTRTVAAALVKEGICAPMTEELSLGYTGLVTCA</sequence>
<keyword evidence="2" id="KW-0479">Metal-binding</keyword>
<dbReference type="AlphaFoldDB" id="A0A372G7W7"/>
<dbReference type="RefSeq" id="WP_117404281.1">
    <property type="nucleotide sequence ID" value="NZ_QVNQ01000013.1"/>
</dbReference>
<gene>
    <name evidence="5" type="ORF">D0T12_31440</name>
</gene>
<comment type="caution">
    <text evidence="5">The sequence shown here is derived from an EMBL/GenBank/DDBJ whole genome shotgun (WGS) entry which is preliminary data.</text>
</comment>
<protein>
    <submittedName>
        <fullName evidence="5">Cupin</fullName>
    </submittedName>
</protein>
<dbReference type="PANTHER" id="PTHR13096">
    <property type="entry name" value="MINA53 MYC INDUCED NUCLEAR ANTIGEN"/>
    <property type="match status" value="1"/>
</dbReference>
<evidence type="ECO:0000313" key="6">
    <source>
        <dbReference type="Proteomes" id="UP000262882"/>
    </source>
</evidence>